<dbReference type="PROSITE" id="PS51352">
    <property type="entry name" value="THIOREDOXIN_2"/>
    <property type="match status" value="1"/>
</dbReference>
<dbReference type="EMBL" id="BJMV01000006">
    <property type="protein sequence ID" value="GEB85555.1"/>
    <property type="molecule type" value="Genomic_DNA"/>
</dbReference>
<name>A0A4Y3TXT4_9PROT</name>
<keyword evidence="1" id="KW-0732">Signal</keyword>
<dbReference type="InterPro" id="IPR013766">
    <property type="entry name" value="Thioredoxin_domain"/>
</dbReference>
<dbReference type="OrthoDB" id="9780147at2"/>
<keyword evidence="4" id="KW-1185">Reference proteome</keyword>
<dbReference type="AlphaFoldDB" id="A0A4Y3TXT4"/>
<dbReference type="InterPro" id="IPR001853">
    <property type="entry name" value="DSBA-like_thioredoxin_dom"/>
</dbReference>
<dbReference type="InterPro" id="IPR051470">
    <property type="entry name" value="Thiol:disulfide_interchange"/>
</dbReference>
<evidence type="ECO:0000259" key="2">
    <source>
        <dbReference type="PROSITE" id="PS51352"/>
    </source>
</evidence>
<feature type="domain" description="Thioredoxin" evidence="2">
    <location>
        <begin position="71"/>
        <end position="269"/>
    </location>
</feature>
<feature type="chain" id="PRO_5021332553" evidence="1">
    <location>
        <begin position="41"/>
        <end position="273"/>
    </location>
</feature>
<dbReference type="PANTHER" id="PTHR35272:SF3">
    <property type="entry name" value="THIOL:DISULFIDE INTERCHANGE PROTEIN DSBC"/>
    <property type="match status" value="1"/>
</dbReference>
<sequence length="273" mass="28639">MRALASFFRTPRTGMASFRAGLAVLVSLSAAVTLPSDAQAASAPTAAGSFTPAQRAEIVSIVREALKSDPSILADAVASLQAHAAEQKATSALDVVRHNPTLFGKSSTDVVVGNPHGTLEIVEFYDPRCPYCRKVLEDLTTLSASEPDLRLVEKVIPILGANSTLDAQAIMAAGKQNAYLAFQKALMSDSGAPGMERIRRIAASTGLDTAKLEHDMTSSETTTALARNLALARSIGLDGTPTFIIGTREIIPGAVSLDELKAAVSRLKMASHP</sequence>
<protein>
    <submittedName>
        <fullName evidence="3">Outer membrane protein</fullName>
    </submittedName>
</protein>
<evidence type="ECO:0000313" key="4">
    <source>
        <dbReference type="Proteomes" id="UP000317730"/>
    </source>
</evidence>
<feature type="signal peptide" evidence="1">
    <location>
        <begin position="1"/>
        <end position="40"/>
    </location>
</feature>
<dbReference type="Gene3D" id="3.40.30.10">
    <property type="entry name" value="Glutaredoxin"/>
    <property type="match status" value="1"/>
</dbReference>
<dbReference type="CDD" id="cd03023">
    <property type="entry name" value="DsbA_Com1_like"/>
    <property type="match status" value="1"/>
</dbReference>
<dbReference type="RefSeq" id="WP_141375914.1">
    <property type="nucleotide sequence ID" value="NZ_BAPL01000005.1"/>
</dbReference>
<dbReference type="PANTHER" id="PTHR35272">
    <property type="entry name" value="THIOL:DISULFIDE INTERCHANGE PROTEIN DSBC-RELATED"/>
    <property type="match status" value="1"/>
</dbReference>
<evidence type="ECO:0000256" key="1">
    <source>
        <dbReference type="SAM" id="SignalP"/>
    </source>
</evidence>
<dbReference type="SUPFAM" id="SSF52833">
    <property type="entry name" value="Thioredoxin-like"/>
    <property type="match status" value="1"/>
</dbReference>
<dbReference type="InterPro" id="IPR041205">
    <property type="entry name" value="ScsC_N"/>
</dbReference>
<reference evidence="3 4" key="1">
    <citation type="submission" date="2019-06" db="EMBL/GenBank/DDBJ databases">
        <title>Whole genome shotgun sequence of Acetobacter peroxydans NBRC 13755.</title>
        <authorList>
            <person name="Hosoyama A."/>
            <person name="Uohara A."/>
            <person name="Ohji S."/>
            <person name="Ichikawa N."/>
        </authorList>
    </citation>
    <scope>NUCLEOTIDE SEQUENCE [LARGE SCALE GENOMIC DNA]</scope>
    <source>
        <strain evidence="3 4">NBRC 13755</strain>
    </source>
</reference>
<dbReference type="Proteomes" id="UP000317730">
    <property type="component" value="Unassembled WGS sequence"/>
</dbReference>
<proteinExistence type="predicted"/>
<gene>
    <name evidence="3" type="ORF">APE01nite_13520</name>
</gene>
<comment type="caution">
    <text evidence="3">The sequence shown here is derived from an EMBL/GenBank/DDBJ whole genome shotgun (WGS) entry which is preliminary data.</text>
</comment>
<dbReference type="GO" id="GO:0016491">
    <property type="term" value="F:oxidoreductase activity"/>
    <property type="evidence" value="ECO:0007669"/>
    <property type="project" value="InterPro"/>
</dbReference>
<evidence type="ECO:0000313" key="3">
    <source>
        <dbReference type="EMBL" id="GEB85555.1"/>
    </source>
</evidence>
<organism evidence="3 4">
    <name type="scientific">Acetobacter peroxydans</name>
    <dbReference type="NCBI Taxonomy" id="104098"/>
    <lineage>
        <taxon>Bacteria</taxon>
        <taxon>Pseudomonadati</taxon>
        <taxon>Pseudomonadota</taxon>
        <taxon>Alphaproteobacteria</taxon>
        <taxon>Acetobacterales</taxon>
        <taxon>Acetobacteraceae</taxon>
        <taxon>Acetobacter</taxon>
    </lineage>
</organism>
<dbReference type="Pfam" id="PF18312">
    <property type="entry name" value="ScsC_N"/>
    <property type="match status" value="1"/>
</dbReference>
<dbReference type="InterPro" id="IPR036249">
    <property type="entry name" value="Thioredoxin-like_sf"/>
</dbReference>
<dbReference type="Pfam" id="PF01323">
    <property type="entry name" value="DSBA"/>
    <property type="match status" value="1"/>
</dbReference>
<accession>A0A4Y3TXT4</accession>